<evidence type="ECO:0000313" key="2">
    <source>
        <dbReference type="Proteomes" id="UP000324800"/>
    </source>
</evidence>
<gene>
    <name evidence="1" type="ORF">EZS28_018038</name>
</gene>
<comment type="caution">
    <text evidence="1">The sequence shown here is derived from an EMBL/GenBank/DDBJ whole genome shotgun (WGS) entry which is preliminary data.</text>
</comment>
<proteinExistence type="predicted"/>
<reference evidence="1 2" key="1">
    <citation type="submission" date="2019-03" db="EMBL/GenBank/DDBJ databases">
        <title>Single cell metagenomics reveals metabolic interactions within the superorganism composed of flagellate Streblomastix strix and complex community of Bacteroidetes bacteria on its surface.</title>
        <authorList>
            <person name="Treitli S.C."/>
            <person name="Kolisko M."/>
            <person name="Husnik F."/>
            <person name="Keeling P."/>
            <person name="Hampl V."/>
        </authorList>
    </citation>
    <scope>NUCLEOTIDE SEQUENCE [LARGE SCALE GENOMIC DNA]</scope>
    <source>
        <strain evidence="1">ST1C</strain>
    </source>
</reference>
<sequence>MWEIQEAVQPEEEDVSNIRNHPTDLKYLMKVYESEEYEGKRFIKYDKILRT</sequence>
<protein>
    <submittedName>
        <fullName evidence="1">Uncharacterized protein</fullName>
    </submittedName>
</protein>
<organism evidence="1 2">
    <name type="scientific">Streblomastix strix</name>
    <dbReference type="NCBI Taxonomy" id="222440"/>
    <lineage>
        <taxon>Eukaryota</taxon>
        <taxon>Metamonada</taxon>
        <taxon>Preaxostyla</taxon>
        <taxon>Oxymonadida</taxon>
        <taxon>Streblomastigidae</taxon>
        <taxon>Streblomastix</taxon>
    </lineage>
</organism>
<accession>A0A5J4VUP2</accession>
<dbReference type="EMBL" id="SNRW01004806">
    <property type="protein sequence ID" value="KAA6386434.1"/>
    <property type="molecule type" value="Genomic_DNA"/>
</dbReference>
<dbReference type="AlphaFoldDB" id="A0A5J4VUP2"/>
<dbReference type="Proteomes" id="UP000324800">
    <property type="component" value="Unassembled WGS sequence"/>
</dbReference>
<feature type="non-terminal residue" evidence="1">
    <location>
        <position position="51"/>
    </location>
</feature>
<evidence type="ECO:0000313" key="1">
    <source>
        <dbReference type="EMBL" id="KAA6386434.1"/>
    </source>
</evidence>
<name>A0A5J4VUP2_9EUKA</name>